<accession>A0A2H9TND5</accession>
<protein>
    <recommendedName>
        <fullName evidence="1">Tr-type G domain-containing protein</fullName>
    </recommendedName>
</protein>
<dbReference type="InterPro" id="IPR009000">
    <property type="entry name" value="Transl_B-barrel_sf"/>
</dbReference>
<dbReference type="Gene3D" id="2.40.30.10">
    <property type="entry name" value="Translation factors"/>
    <property type="match status" value="1"/>
</dbReference>
<name>A0A2H9TND5_9FUNG</name>
<dbReference type="GO" id="GO:0003746">
    <property type="term" value="F:translation elongation factor activity"/>
    <property type="evidence" value="ECO:0007669"/>
    <property type="project" value="TreeGrafter"/>
</dbReference>
<dbReference type="Pfam" id="PF00009">
    <property type="entry name" value="GTP_EFTU"/>
    <property type="match status" value="1"/>
</dbReference>
<sequence length="539" mass="58855">MGMSCRQGLLHCLEHKCSLPPEVEEGNVEYKYRLKPDMPEQRLSQLKSQLQVADDGTIHGLHKNDLDDSLEVLARMCSGVGAQIAGTEERRVSRRPELYAAEVRVCLTAPQATTSRRTVKVAFVGDTDSGKSTLVGVLSGGALDDGKGSVRLSLLRHRHEVISGQTSSLAVEFLPFDDETKTPIRHDYDSLEPLPLTKQKQLLDAGRVAQFLDLAGDVRYQKTTYSALTSWATPDWICVVVSATAEIESLRDWLTLVLGLEIPFFIVLSKTDLVDSATVLRHATQIPEYIAELRRTLFGVSVPPYAVSLLRVSNVTGEGIENLTNHFYRLRPRRNVRLMNYLLDTFPEQDGLFCVEGVQSFPDVGTVLMGTVLHGAISVGSVAQVGPTAGGDFISVTLNSAHRMRLSTPTVFPGQLVTIAIEPATAVAQIHKGSILAVTDSNVGRLEMTNTIEADVIGCSAEQAAAVTTAEPVHGMLYWMGSRWTAQLTSLHTFYGEIKLRASFLLVEAHASPLPGSRVIFVGPHFRIEGLVHLPLVAQ</sequence>
<evidence type="ECO:0000259" key="1">
    <source>
        <dbReference type="Pfam" id="PF00009"/>
    </source>
</evidence>
<comment type="caution">
    <text evidence="2">The sequence shown here is derived from an EMBL/GenBank/DDBJ whole genome shotgun (WGS) entry which is preliminary data.</text>
</comment>
<dbReference type="SUPFAM" id="SSF52540">
    <property type="entry name" value="P-loop containing nucleoside triphosphate hydrolases"/>
    <property type="match status" value="1"/>
</dbReference>
<dbReference type="InterPro" id="IPR000795">
    <property type="entry name" value="T_Tr_GTP-bd_dom"/>
</dbReference>
<dbReference type="Gene3D" id="3.40.50.300">
    <property type="entry name" value="P-loop containing nucleotide triphosphate hydrolases"/>
    <property type="match status" value="1"/>
</dbReference>
<dbReference type="PANTHER" id="PTHR43721:SF9">
    <property type="entry name" value="GTP-BINDING PROTEIN 1"/>
    <property type="match status" value="1"/>
</dbReference>
<keyword evidence="3" id="KW-1185">Reference proteome</keyword>
<organism evidence="2 3">
    <name type="scientific">Paramicrosporidium saccamoebae</name>
    <dbReference type="NCBI Taxonomy" id="1246581"/>
    <lineage>
        <taxon>Eukaryota</taxon>
        <taxon>Fungi</taxon>
        <taxon>Fungi incertae sedis</taxon>
        <taxon>Cryptomycota</taxon>
        <taxon>Cryptomycota incertae sedis</taxon>
        <taxon>Paramicrosporidium</taxon>
    </lineage>
</organism>
<dbReference type="GO" id="GO:0003924">
    <property type="term" value="F:GTPase activity"/>
    <property type="evidence" value="ECO:0007669"/>
    <property type="project" value="InterPro"/>
</dbReference>
<evidence type="ECO:0000313" key="3">
    <source>
        <dbReference type="Proteomes" id="UP000240830"/>
    </source>
</evidence>
<dbReference type="InterPro" id="IPR050055">
    <property type="entry name" value="EF-Tu_GTPase"/>
</dbReference>
<feature type="domain" description="Tr-type G" evidence="1">
    <location>
        <begin position="117"/>
        <end position="329"/>
    </location>
</feature>
<dbReference type="SUPFAM" id="SSF50447">
    <property type="entry name" value="Translation proteins"/>
    <property type="match status" value="1"/>
</dbReference>
<reference evidence="2 3" key="1">
    <citation type="submission" date="2016-10" db="EMBL/GenBank/DDBJ databases">
        <title>The genome of Paramicrosporidium saccamoebae is the missing link in understanding Cryptomycota and Microsporidia evolution.</title>
        <authorList>
            <person name="Quandt C.A."/>
            <person name="Beaudet D."/>
            <person name="Corsaro D."/>
            <person name="Michel R."/>
            <person name="Corradi N."/>
            <person name="James T."/>
        </authorList>
    </citation>
    <scope>NUCLEOTIDE SEQUENCE [LARGE SCALE GENOMIC DNA]</scope>
    <source>
        <strain evidence="2 3">KSL3</strain>
    </source>
</reference>
<dbReference type="GO" id="GO:0005525">
    <property type="term" value="F:GTP binding"/>
    <property type="evidence" value="ECO:0007669"/>
    <property type="project" value="InterPro"/>
</dbReference>
<dbReference type="EMBL" id="MTSL01000072">
    <property type="protein sequence ID" value="PJF19246.1"/>
    <property type="molecule type" value="Genomic_DNA"/>
</dbReference>
<dbReference type="Proteomes" id="UP000240830">
    <property type="component" value="Unassembled WGS sequence"/>
</dbReference>
<dbReference type="InterPro" id="IPR027417">
    <property type="entry name" value="P-loop_NTPase"/>
</dbReference>
<dbReference type="AlphaFoldDB" id="A0A2H9TND5"/>
<dbReference type="PANTHER" id="PTHR43721">
    <property type="entry name" value="ELONGATION FACTOR TU-RELATED"/>
    <property type="match status" value="1"/>
</dbReference>
<dbReference type="OrthoDB" id="248233at2759"/>
<gene>
    <name evidence="2" type="ORF">PSACC_00923</name>
</gene>
<evidence type="ECO:0000313" key="2">
    <source>
        <dbReference type="EMBL" id="PJF19246.1"/>
    </source>
</evidence>
<proteinExistence type="predicted"/>